<feature type="transmembrane region" description="Helical" evidence="15">
    <location>
        <begin position="77"/>
        <end position="99"/>
    </location>
</feature>
<feature type="topological domain" description="Cytoplasmic" evidence="14">
    <location>
        <begin position="171"/>
        <end position="172"/>
    </location>
</feature>
<proteinExistence type="inferred from homology"/>
<evidence type="ECO:0000313" key="17">
    <source>
        <dbReference type="Proteomes" id="UP000199657"/>
    </source>
</evidence>
<evidence type="ECO:0000256" key="2">
    <source>
        <dbReference type="ARBA" id="ARBA00008823"/>
    </source>
</evidence>
<evidence type="ECO:0000256" key="15">
    <source>
        <dbReference type="SAM" id="Phobius"/>
    </source>
</evidence>
<dbReference type="AlphaFoldDB" id="A0A1H8SJD9"/>
<feature type="transmembrane region" description="Helical" evidence="15">
    <location>
        <begin position="149"/>
        <end position="168"/>
    </location>
</feature>
<keyword evidence="12 14" id="KW-0143">Chaperone</keyword>
<comment type="caution">
    <text evidence="14">Lacks conserved residue(s) required for the propagation of feature annotation.</text>
</comment>
<gene>
    <name evidence="14" type="primary">dsbB</name>
    <name evidence="16" type="ORF">SAMN04488052_10316</name>
</gene>
<dbReference type="InterPro" id="IPR003752">
    <property type="entry name" value="DiS_bond_form_DsbB/BdbC"/>
</dbReference>
<keyword evidence="13 14" id="KW-0676">Redox-active center</keyword>
<dbReference type="PANTHER" id="PTHR36570">
    <property type="entry name" value="DISULFIDE BOND FORMATION PROTEIN B"/>
    <property type="match status" value="1"/>
</dbReference>
<dbReference type="InterPro" id="IPR022920">
    <property type="entry name" value="Disulphide_bond_form_DsbB"/>
</dbReference>
<dbReference type="RefSeq" id="WP_245753985.1">
    <property type="nucleotide sequence ID" value="NZ_FOEG01000003.1"/>
</dbReference>
<evidence type="ECO:0000256" key="3">
    <source>
        <dbReference type="ARBA" id="ARBA00022448"/>
    </source>
</evidence>
<evidence type="ECO:0000256" key="8">
    <source>
        <dbReference type="ARBA" id="ARBA00022989"/>
    </source>
</evidence>
<evidence type="ECO:0000256" key="14">
    <source>
        <dbReference type="HAMAP-Rule" id="MF_00286"/>
    </source>
</evidence>
<accession>A0A1H8SJD9</accession>
<name>A0A1H8SJD9_9GAMM</name>
<evidence type="ECO:0000256" key="1">
    <source>
        <dbReference type="ARBA" id="ARBA00004429"/>
    </source>
</evidence>
<evidence type="ECO:0000256" key="7">
    <source>
        <dbReference type="ARBA" id="ARBA00022982"/>
    </source>
</evidence>
<dbReference type="GO" id="GO:0015035">
    <property type="term" value="F:protein-disulfide reductase activity"/>
    <property type="evidence" value="ECO:0007669"/>
    <property type="project" value="UniProtKB-UniRule"/>
</dbReference>
<feature type="transmembrane region" description="Helical" evidence="15">
    <location>
        <begin position="52"/>
        <end position="70"/>
    </location>
</feature>
<evidence type="ECO:0000256" key="9">
    <source>
        <dbReference type="ARBA" id="ARBA00023002"/>
    </source>
</evidence>
<dbReference type="GO" id="GO:0009055">
    <property type="term" value="F:electron transfer activity"/>
    <property type="evidence" value="ECO:0007669"/>
    <property type="project" value="UniProtKB-UniRule"/>
</dbReference>
<evidence type="ECO:0000313" key="16">
    <source>
        <dbReference type="EMBL" id="SEO78880.1"/>
    </source>
</evidence>
<dbReference type="EMBL" id="FOEG01000003">
    <property type="protein sequence ID" value="SEO78880.1"/>
    <property type="molecule type" value="Genomic_DNA"/>
</dbReference>
<dbReference type="InterPro" id="IPR023380">
    <property type="entry name" value="DsbB-like_sf"/>
</dbReference>
<evidence type="ECO:0000256" key="13">
    <source>
        <dbReference type="ARBA" id="ARBA00023284"/>
    </source>
</evidence>
<comment type="similarity">
    <text evidence="2 14">Belongs to the DsbB family.</text>
</comment>
<keyword evidence="11 14" id="KW-1015">Disulfide bond</keyword>
<keyword evidence="3 14" id="KW-0813">Transport</keyword>
<keyword evidence="6 14" id="KW-0812">Transmembrane</keyword>
<feature type="topological domain" description="Cytoplasmic" evidence="14">
    <location>
        <begin position="1"/>
        <end position="19"/>
    </location>
</feature>
<dbReference type="Proteomes" id="UP000199657">
    <property type="component" value="Unassembled WGS sequence"/>
</dbReference>
<evidence type="ECO:0000256" key="6">
    <source>
        <dbReference type="ARBA" id="ARBA00022692"/>
    </source>
</evidence>
<feature type="topological domain" description="Periplasmic" evidence="14">
    <location>
        <begin position="37"/>
        <end position="54"/>
    </location>
</feature>
<keyword evidence="9 14" id="KW-0560">Oxidoreductase</keyword>
<evidence type="ECO:0000256" key="12">
    <source>
        <dbReference type="ARBA" id="ARBA00023186"/>
    </source>
</evidence>
<dbReference type="GO" id="GO:0005886">
    <property type="term" value="C:plasma membrane"/>
    <property type="evidence" value="ECO:0007669"/>
    <property type="project" value="UniProtKB-SubCell"/>
</dbReference>
<keyword evidence="4 14" id="KW-1003">Cell membrane</keyword>
<keyword evidence="10 14" id="KW-0472">Membrane</keyword>
<evidence type="ECO:0000256" key="5">
    <source>
        <dbReference type="ARBA" id="ARBA00022519"/>
    </source>
</evidence>
<feature type="disulfide bond" description="Redox-active" evidence="14">
    <location>
        <begin position="46"/>
        <end position="49"/>
    </location>
</feature>
<dbReference type="PANTHER" id="PTHR36570:SF3">
    <property type="entry name" value="DISULFIDE BOND FORMATION PROTEIN B"/>
    <property type="match status" value="1"/>
</dbReference>
<keyword evidence="8 14" id="KW-1133">Transmembrane helix</keyword>
<dbReference type="GO" id="GO:0006457">
    <property type="term" value="P:protein folding"/>
    <property type="evidence" value="ECO:0007669"/>
    <property type="project" value="InterPro"/>
</dbReference>
<sequence length="172" mass="18631">MRSMFATAETQMRQRQRWGHGTALIVTLLILAAAYGLEYIGGMEPCPLCMVQRLVFAALAVVFLIGFLHGAPFWGRYFYGVLGALVAAVGVGVAGRHLWLQSLPPEEVPACGPGLDYMVDAFPITEVIAMVLAGSGECAEVHEVLGLTLPGWTLAGYALLGLWALWICRRPR</sequence>
<protein>
    <recommendedName>
        <fullName evidence="14">Disulfide bond formation protein B</fullName>
    </recommendedName>
    <alternativeName>
        <fullName evidence="14">Disulfide oxidoreductase</fullName>
    </alternativeName>
</protein>
<comment type="function">
    <text evidence="14">Required for disulfide bond formation in some periplasmic proteins. Acts by oxidizing the DsbA protein.</text>
</comment>
<dbReference type="STRING" id="406100.SAMN04488052_10316"/>
<reference evidence="16 17" key="1">
    <citation type="submission" date="2016-10" db="EMBL/GenBank/DDBJ databases">
        <authorList>
            <person name="de Groot N.N."/>
        </authorList>
    </citation>
    <scope>NUCLEOTIDE SEQUENCE [LARGE SCALE GENOMIC DNA]</scope>
    <source>
        <strain evidence="16 17">CGMCC 1.6291</strain>
    </source>
</reference>
<evidence type="ECO:0000256" key="10">
    <source>
        <dbReference type="ARBA" id="ARBA00023136"/>
    </source>
</evidence>
<dbReference type="Gene3D" id="1.20.1550.10">
    <property type="entry name" value="DsbB-like"/>
    <property type="match status" value="1"/>
</dbReference>
<keyword evidence="17" id="KW-1185">Reference proteome</keyword>
<organism evidence="16 17">
    <name type="scientific">Aquisalimonas asiatica</name>
    <dbReference type="NCBI Taxonomy" id="406100"/>
    <lineage>
        <taxon>Bacteria</taxon>
        <taxon>Pseudomonadati</taxon>
        <taxon>Pseudomonadota</taxon>
        <taxon>Gammaproteobacteria</taxon>
        <taxon>Chromatiales</taxon>
        <taxon>Ectothiorhodospiraceae</taxon>
        <taxon>Aquisalimonas</taxon>
    </lineage>
</organism>
<evidence type="ECO:0000256" key="11">
    <source>
        <dbReference type="ARBA" id="ARBA00023157"/>
    </source>
</evidence>
<evidence type="ECO:0000256" key="4">
    <source>
        <dbReference type="ARBA" id="ARBA00022475"/>
    </source>
</evidence>
<dbReference type="Pfam" id="PF02600">
    <property type="entry name" value="DsbB"/>
    <property type="match status" value="1"/>
</dbReference>
<comment type="subcellular location">
    <subcellularLocation>
        <location evidence="1">Cell inner membrane</location>
        <topology evidence="1">Multi-pass membrane protein</topology>
    </subcellularLocation>
    <subcellularLocation>
        <location evidence="14">Cell membrane</location>
        <topology evidence="14">Multi-pass membrane protein</topology>
    </subcellularLocation>
</comment>
<dbReference type="HAMAP" id="MF_00286">
    <property type="entry name" value="DsbB"/>
    <property type="match status" value="1"/>
</dbReference>
<dbReference type="SUPFAM" id="SSF158442">
    <property type="entry name" value="DsbB-like"/>
    <property type="match status" value="1"/>
</dbReference>
<dbReference type="InterPro" id="IPR050183">
    <property type="entry name" value="DsbB"/>
</dbReference>
<keyword evidence="5" id="KW-0997">Cell inner membrane</keyword>
<keyword evidence="7 14" id="KW-0249">Electron transport</keyword>